<feature type="compositionally biased region" description="Basic and acidic residues" evidence="1">
    <location>
        <begin position="265"/>
        <end position="276"/>
    </location>
</feature>
<accession>F4SAS9</accession>
<name>F4SAS9_MELLP</name>
<reference evidence="3" key="1">
    <citation type="journal article" date="2011" name="Proc. Natl. Acad. Sci. U.S.A.">
        <title>Obligate biotrophy features unraveled by the genomic analysis of rust fungi.</title>
        <authorList>
            <person name="Duplessis S."/>
            <person name="Cuomo C.A."/>
            <person name="Lin Y.-C."/>
            <person name="Aerts A."/>
            <person name="Tisserant E."/>
            <person name="Veneault-Fourrey C."/>
            <person name="Joly D.L."/>
            <person name="Hacquard S."/>
            <person name="Amselem J."/>
            <person name="Cantarel B.L."/>
            <person name="Chiu R."/>
            <person name="Coutinho P.M."/>
            <person name="Feau N."/>
            <person name="Field M."/>
            <person name="Frey P."/>
            <person name="Gelhaye E."/>
            <person name="Goldberg J."/>
            <person name="Grabherr M.G."/>
            <person name="Kodira C.D."/>
            <person name="Kohler A."/>
            <person name="Kuees U."/>
            <person name="Lindquist E.A."/>
            <person name="Lucas S.M."/>
            <person name="Mago R."/>
            <person name="Mauceli E."/>
            <person name="Morin E."/>
            <person name="Murat C."/>
            <person name="Pangilinan J.L."/>
            <person name="Park R."/>
            <person name="Pearson M."/>
            <person name="Quesneville H."/>
            <person name="Rouhier N."/>
            <person name="Sakthikumar S."/>
            <person name="Salamov A.A."/>
            <person name="Schmutz J."/>
            <person name="Selles B."/>
            <person name="Shapiro H."/>
            <person name="Tanguay P."/>
            <person name="Tuskan G.A."/>
            <person name="Henrissat B."/>
            <person name="Van de Peer Y."/>
            <person name="Rouze P."/>
            <person name="Ellis J.G."/>
            <person name="Dodds P.N."/>
            <person name="Schein J.E."/>
            <person name="Zhong S."/>
            <person name="Hamelin R.C."/>
            <person name="Grigoriev I.V."/>
            <person name="Szabo L.J."/>
            <person name="Martin F."/>
        </authorList>
    </citation>
    <scope>NUCLEOTIDE SEQUENCE [LARGE SCALE GENOMIC DNA]</scope>
    <source>
        <strain evidence="3">98AG31 / pathotype 3-4-7</strain>
    </source>
</reference>
<feature type="compositionally biased region" description="Basic residues" evidence="1">
    <location>
        <begin position="598"/>
        <end position="614"/>
    </location>
</feature>
<dbReference type="RefSeq" id="XP_007418506.1">
    <property type="nucleotide sequence ID" value="XM_007418444.1"/>
</dbReference>
<dbReference type="Proteomes" id="UP000001072">
    <property type="component" value="Unassembled WGS sequence"/>
</dbReference>
<feature type="compositionally biased region" description="Polar residues" evidence="1">
    <location>
        <begin position="277"/>
        <end position="332"/>
    </location>
</feature>
<feature type="compositionally biased region" description="Polar residues" evidence="1">
    <location>
        <begin position="437"/>
        <end position="459"/>
    </location>
</feature>
<feature type="compositionally biased region" description="Low complexity" evidence="1">
    <location>
        <begin position="736"/>
        <end position="748"/>
    </location>
</feature>
<dbReference type="InParanoid" id="F4SAS9"/>
<feature type="compositionally biased region" description="Low complexity" evidence="1">
    <location>
        <begin position="555"/>
        <end position="567"/>
    </location>
</feature>
<dbReference type="OrthoDB" id="2519026at2759"/>
<feature type="compositionally biased region" description="Low complexity" evidence="1">
    <location>
        <begin position="533"/>
        <end position="547"/>
    </location>
</feature>
<organism evidence="3">
    <name type="scientific">Melampsora larici-populina (strain 98AG31 / pathotype 3-4-7)</name>
    <name type="common">Poplar leaf rust fungus</name>
    <dbReference type="NCBI Taxonomy" id="747676"/>
    <lineage>
        <taxon>Eukaryota</taxon>
        <taxon>Fungi</taxon>
        <taxon>Dikarya</taxon>
        <taxon>Basidiomycota</taxon>
        <taxon>Pucciniomycotina</taxon>
        <taxon>Pucciniomycetes</taxon>
        <taxon>Pucciniales</taxon>
        <taxon>Melampsoraceae</taxon>
        <taxon>Melampsora</taxon>
    </lineage>
</organism>
<proteinExistence type="predicted"/>
<feature type="compositionally biased region" description="Low complexity" evidence="1">
    <location>
        <begin position="477"/>
        <end position="500"/>
    </location>
</feature>
<evidence type="ECO:0000313" key="3">
    <source>
        <dbReference type="Proteomes" id="UP000001072"/>
    </source>
</evidence>
<feature type="compositionally biased region" description="Basic and acidic residues" evidence="1">
    <location>
        <begin position="615"/>
        <end position="627"/>
    </location>
</feature>
<dbReference type="HOGENOM" id="CLU_017279_0_0_1"/>
<dbReference type="AlphaFoldDB" id="F4SAS9"/>
<feature type="compositionally biased region" description="Low complexity" evidence="1">
    <location>
        <begin position="201"/>
        <end position="212"/>
    </location>
</feature>
<dbReference type="KEGG" id="mlr:MELLADRAFT_113697"/>
<feature type="compositionally biased region" description="Polar residues" evidence="1">
    <location>
        <begin position="503"/>
        <end position="516"/>
    </location>
</feature>
<feature type="region of interest" description="Disordered" evidence="1">
    <location>
        <begin position="658"/>
        <end position="686"/>
    </location>
</feature>
<feature type="region of interest" description="Disordered" evidence="1">
    <location>
        <begin position="265"/>
        <end position="334"/>
    </location>
</feature>
<evidence type="ECO:0000313" key="2">
    <source>
        <dbReference type="EMBL" id="EGF98217.1"/>
    </source>
</evidence>
<sequence length="924" mass="104056">MLFKFIEYFFFRSSLDYAVTWFEVLNQVAKINLFDSSEVVVGRHEMSKVMRQLIYTSFCLSYNQLTSPPDRLNRHEDDANVLDKQEDLGPGMELDNQITALENHPASHEENTMMFDEPEGLSSDMKLDEATTSAEHPTSYVVDTIPVLAESEESNLEHLGPLNMEKPTDATSITHPMPLDAPSLNQQMIDSTSQHHTNALTDSTSSTMDTDSPGPPTNITPSKRILSASKTNSECTTFATNSKHCSNWCRRYTKNEDLSHINQHDPMQHHCTRDSESTIPAQSTSHESTIPTQSTSHESTIPAQSTSHESTIPAQSTSQNPYNQSYTPQGGDSNPRMGFHQFNPTLTNTPAYSGPQAFGWHPQQLPVYPISMGLGATYPNMPVIQTTPISHPQGSGTPFILFPPSSNFNPYTQNMPPHLASEVATSHPPFNLPRPTENISNPSEINMSNPSHTSTTSATLDLGDSTRHTTANSGDPSRTSIQRQSSTSTRQQSSSASGRSLEVPQSTSQRSHSPAHSLTDDRPSQLFRESSHSRSSSSHSSQRTTTSARRDRSTRASGEASTSRRSPSPSPERSDVSSSEESDESNSGSESDLDVHQRQHYQRQAAHSRSKITKSRRDGVRFEKLTEDQGPSKNEQLSICIQDYCKLLLGVTRKVRGQRRTSTLPSPPSETEISKWEKRKKDRKTSIAERIKKERERFLKYNPAPKRAELKLIEEEATKKAVQKLKPAIFTSRVSSRNSTKFSTTTSNKENDPGYNSMNDVDDDKEARDKISRANSRKRVSTLRAETFKKYFPDERQLHLIILDSRVHSEDELDKDNHQFRRKLPWRKEDFDTLLNLLGELCIHLRMDPRGESIATKALRRGDHVEMSEEDKSRSFPPKKLPRSLVRDDYVTKYLTMARQSELALSPDEFDLKDMIAKLRRQMS</sequence>
<evidence type="ECO:0000256" key="1">
    <source>
        <dbReference type="SAM" id="MobiDB-lite"/>
    </source>
</evidence>
<protein>
    <submittedName>
        <fullName evidence="2">Uncharacterized protein</fullName>
    </submittedName>
</protein>
<dbReference type="VEuPathDB" id="FungiDB:MELLADRAFT_113697"/>
<feature type="region of interest" description="Disordered" evidence="1">
    <location>
        <begin position="411"/>
        <end position="634"/>
    </location>
</feature>
<gene>
    <name evidence="2" type="ORF">MELLADRAFT_113697</name>
</gene>
<keyword evidence="3" id="KW-1185">Reference proteome</keyword>
<dbReference type="GeneID" id="18925074"/>
<feature type="region of interest" description="Disordered" evidence="1">
    <location>
        <begin position="736"/>
        <end position="773"/>
    </location>
</feature>
<dbReference type="EMBL" id="GL883181">
    <property type="protein sequence ID" value="EGF98217.1"/>
    <property type="molecule type" value="Genomic_DNA"/>
</dbReference>
<feature type="region of interest" description="Disordered" evidence="1">
    <location>
        <begin position="194"/>
        <end position="223"/>
    </location>
</feature>